<feature type="domain" description="Major facilitator superfamily (MFS) profile" evidence="9">
    <location>
        <begin position="34"/>
        <end position="478"/>
    </location>
</feature>
<evidence type="ECO:0000256" key="2">
    <source>
        <dbReference type="ARBA" id="ARBA00010992"/>
    </source>
</evidence>
<feature type="transmembrane region" description="Helical" evidence="8">
    <location>
        <begin position="105"/>
        <end position="128"/>
    </location>
</feature>
<feature type="transmembrane region" description="Helical" evidence="8">
    <location>
        <begin position="728"/>
        <end position="750"/>
    </location>
</feature>
<feature type="transmembrane region" description="Helical" evidence="8">
    <location>
        <begin position="1007"/>
        <end position="1029"/>
    </location>
</feature>
<feature type="transmembrane region" description="Helical" evidence="8">
    <location>
        <begin position="286"/>
        <end position="309"/>
    </location>
</feature>
<sequence length="1065" mass="115506">MTIIMQSAPGSCGYLGLYPERKMSFFKNPYILGLAAAAGIGGLLFGYDTGVISGALLYIKDDFQEVRDSSFLQETIVSMAMAGAIVGAAAGGWVNDAYGRKKATLFADVTFGLGAIIMAAAPDPYVLILGRLLVDPYVLILGRLLVGLGVGTASVTSPVYIAEASPSEIRGSLVSTNVLMITGGQFLSYLVNLAFTGVPGTWRWMLGVSGVPAVIQFVLMLFLPESPRWLFIKNRKSEAVDVLSKIYDVGRLEDEVDFLTAQSEQERQRRSNIKFWDVFKSKEIRLAFLVGGGLLAFQQFTGISTVMYYSPTIVQMAGFQSNQMALLLSLIVAGMNAAGTVLGIYLIDHAGRKKLALCSLAGAAVSLIVLAFAFYKQSTSSNALYGWLAIVGLAMYIAFFSPGMGHVPWTLSSEIYPEEYRGICGGMSATVMWVSNLIVAETFLSIADGIGIGSTFLITCAIAVAAFVFVAVYVPETKGLTFDEVEVIWRERAWGKNPNTHTLLQQGILKYRQLDQCELAGDEELGEERVNCRRIRRKTEQKEEEETEQKEEEETKQSELLVVGEAEMTITMQSTPGSSGYLDLYPERKMSFFKNPYILGLATVAGIGGLLFGYDTGVISGALLYIKDDFQEVRDSYFLQETIVSMAIAGAIVGAAAGGWVNDAYGRKKATLFADVIFGLGAIIMAAAPDPYVLILGRLLVGLGVGTASVTAPVYIAEASPSEIRGSLVSTNVLMITGGQFLSYLVNLAFTGVPGTWRWMLGVSGVPAVIQFVLMLFLPESPRWLFIKNRKSEAVDVLSKIYDVARLEDEVDFLTAQSEQERQRRSNIKFWDVFKSKEIRLAFLVGGGLLAFQQFTGINTVMYYSPTIVQMAGFQANQLALLLSLIVAGMNAAGTVLGIYLIDHAGRKKLALCSLAGVAVSLIVLAFAFYKQSTSSNGLYGWLAVVGLALYIGFFSPGMGPVPWTLSSEIYPEEYRGICGGMSATVCWVSNLIVSETFLSIADGIGIGPTFLIICGITVAAFIFVVVYVPETKGLTFDEVEVIWRERAWGKNPNTHSLLEQGSQS</sequence>
<feature type="transmembrane region" description="Helical" evidence="8">
    <location>
        <begin position="387"/>
        <end position="411"/>
    </location>
</feature>
<evidence type="ECO:0000256" key="3">
    <source>
        <dbReference type="ARBA" id="ARBA00022448"/>
    </source>
</evidence>
<evidence type="ECO:0000313" key="11">
    <source>
        <dbReference type="Proteomes" id="UP000501690"/>
    </source>
</evidence>
<feature type="domain" description="Major facilitator superfamily (MFS) profile" evidence="9">
    <location>
        <begin position="601"/>
        <end position="1033"/>
    </location>
</feature>
<dbReference type="PRINTS" id="PR00171">
    <property type="entry name" value="SUGRTRNSPORT"/>
</dbReference>
<feature type="transmembrane region" description="Helical" evidence="8">
    <location>
        <begin position="841"/>
        <end position="864"/>
    </location>
</feature>
<dbReference type="PROSITE" id="PS00216">
    <property type="entry name" value="SUGAR_TRANSPORT_1"/>
    <property type="match status" value="2"/>
</dbReference>
<feature type="transmembrane region" description="Helical" evidence="8">
    <location>
        <begin position="695"/>
        <end position="716"/>
    </location>
</feature>
<dbReference type="InterPro" id="IPR005829">
    <property type="entry name" value="Sugar_transporter_CS"/>
</dbReference>
<feature type="transmembrane region" description="Helical" evidence="8">
    <location>
        <begin position="909"/>
        <end position="930"/>
    </location>
</feature>
<comment type="similarity">
    <text evidence="2">Belongs to the major facilitator superfamily. Sugar transporter (TC 2.A.1.1) family.</text>
</comment>
<feature type="transmembrane region" description="Helical" evidence="8">
    <location>
        <begin position="201"/>
        <end position="223"/>
    </location>
</feature>
<feature type="transmembrane region" description="Helical" evidence="8">
    <location>
        <begin position="173"/>
        <end position="195"/>
    </location>
</feature>
<feature type="transmembrane region" description="Helical" evidence="8">
    <location>
        <begin position="756"/>
        <end position="778"/>
    </location>
</feature>
<feature type="transmembrane region" description="Helical" evidence="8">
    <location>
        <begin position="71"/>
        <end position="93"/>
    </location>
</feature>
<feature type="transmembrane region" description="Helical" evidence="8">
    <location>
        <begin position="597"/>
        <end position="626"/>
    </location>
</feature>
<evidence type="ECO:0000256" key="6">
    <source>
        <dbReference type="ARBA" id="ARBA00023136"/>
    </source>
</evidence>
<dbReference type="EMBL" id="CP039354">
    <property type="protein sequence ID" value="QCE12986.1"/>
    <property type="molecule type" value="Genomic_DNA"/>
</dbReference>
<dbReference type="PANTHER" id="PTHR48020:SF12">
    <property type="entry name" value="PROTON MYO-INOSITOL COTRANSPORTER"/>
    <property type="match status" value="1"/>
</dbReference>
<dbReference type="GO" id="GO:0022857">
    <property type="term" value="F:transmembrane transporter activity"/>
    <property type="evidence" value="ECO:0007669"/>
    <property type="project" value="InterPro"/>
</dbReference>
<dbReference type="PROSITE" id="PS00217">
    <property type="entry name" value="SUGAR_TRANSPORT_2"/>
    <property type="match status" value="2"/>
</dbReference>
<dbReference type="InterPro" id="IPR003663">
    <property type="entry name" value="Sugar/inositol_transpt"/>
</dbReference>
<dbReference type="InterPro" id="IPR050814">
    <property type="entry name" value="Myo-inositol_Transporter"/>
</dbReference>
<feature type="transmembrane region" description="Helical" evidence="8">
    <location>
        <begin position="942"/>
        <end position="966"/>
    </location>
</feature>
<dbReference type="Proteomes" id="UP000501690">
    <property type="component" value="Linkage Group LG10"/>
</dbReference>
<feature type="transmembrane region" description="Helical" evidence="8">
    <location>
        <begin position="638"/>
        <end position="660"/>
    </location>
</feature>
<dbReference type="CDD" id="cd17360">
    <property type="entry name" value="MFS_HMIT_like"/>
    <property type="match status" value="2"/>
</dbReference>
<feature type="transmembrane region" description="Helical" evidence="8">
    <location>
        <begin position="978"/>
        <end position="1001"/>
    </location>
</feature>
<accession>A0A4D6NH29</accession>
<dbReference type="InterPro" id="IPR020846">
    <property type="entry name" value="MFS_dom"/>
</dbReference>
<keyword evidence="5 8" id="KW-1133">Transmembrane helix</keyword>
<dbReference type="InterPro" id="IPR036259">
    <property type="entry name" value="MFS_trans_sf"/>
</dbReference>
<dbReference type="SUPFAM" id="SSF103473">
    <property type="entry name" value="MFS general substrate transporter"/>
    <property type="match status" value="2"/>
</dbReference>
<keyword evidence="6 8" id="KW-0472">Membrane</keyword>
<evidence type="ECO:0000256" key="7">
    <source>
        <dbReference type="SAM" id="MobiDB-lite"/>
    </source>
</evidence>
<dbReference type="PROSITE" id="PS50850">
    <property type="entry name" value="MFS"/>
    <property type="match status" value="2"/>
</dbReference>
<gene>
    <name evidence="10" type="ORF">DEO72_LG10g4237</name>
</gene>
<feature type="transmembrane region" description="Helical" evidence="8">
    <location>
        <begin position="354"/>
        <end position="375"/>
    </location>
</feature>
<dbReference type="NCBIfam" id="TIGR00879">
    <property type="entry name" value="SP"/>
    <property type="match status" value="2"/>
</dbReference>
<comment type="subcellular location">
    <subcellularLocation>
        <location evidence="1">Membrane</location>
        <topology evidence="1">Multi-pass membrane protein</topology>
    </subcellularLocation>
</comment>
<protein>
    <submittedName>
        <fullName evidence="10">MFS transporter</fullName>
    </submittedName>
</protein>
<feature type="region of interest" description="Disordered" evidence="7">
    <location>
        <begin position="538"/>
        <end position="557"/>
    </location>
</feature>
<evidence type="ECO:0000256" key="5">
    <source>
        <dbReference type="ARBA" id="ARBA00022989"/>
    </source>
</evidence>
<dbReference type="PANTHER" id="PTHR48020">
    <property type="entry name" value="PROTON MYO-INOSITOL COTRANSPORTER"/>
    <property type="match status" value="1"/>
</dbReference>
<reference evidence="10 11" key="1">
    <citation type="submission" date="2019-04" db="EMBL/GenBank/DDBJ databases">
        <title>An improved genome assembly and genetic linkage map for asparagus bean, Vigna unguiculata ssp. sesquipedialis.</title>
        <authorList>
            <person name="Xia Q."/>
            <person name="Zhang R."/>
            <person name="Dong Y."/>
        </authorList>
    </citation>
    <scope>NUCLEOTIDE SEQUENCE [LARGE SCALE GENOMIC DNA]</scope>
    <source>
        <tissue evidence="10">Leaf</tissue>
    </source>
</reference>
<evidence type="ECO:0000256" key="4">
    <source>
        <dbReference type="ARBA" id="ARBA00022692"/>
    </source>
</evidence>
<dbReference type="GO" id="GO:0015791">
    <property type="term" value="P:polyol transmembrane transport"/>
    <property type="evidence" value="ECO:0007669"/>
    <property type="project" value="UniProtKB-ARBA"/>
</dbReference>
<dbReference type="GO" id="GO:0015798">
    <property type="term" value="P:myo-inositol transport"/>
    <property type="evidence" value="ECO:0007669"/>
    <property type="project" value="UniProtKB-ARBA"/>
</dbReference>
<dbReference type="GO" id="GO:0016020">
    <property type="term" value="C:membrane"/>
    <property type="evidence" value="ECO:0007669"/>
    <property type="project" value="UniProtKB-SubCell"/>
</dbReference>
<keyword evidence="11" id="KW-1185">Reference proteome</keyword>
<feature type="transmembrane region" description="Helical" evidence="8">
    <location>
        <begin position="324"/>
        <end position="347"/>
    </location>
</feature>
<feature type="transmembrane region" description="Helical" evidence="8">
    <location>
        <begin position="450"/>
        <end position="474"/>
    </location>
</feature>
<evidence type="ECO:0000313" key="10">
    <source>
        <dbReference type="EMBL" id="QCE12986.1"/>
    </source>
</evidence>
<feature type="transmembrane region" description="Helical" evidence="8">
    <location>
        <begin position="672"/>
        <end position="689"/>
    </location>
</feature>
<keyword evidence="4 8" id="KW-0812">Transmembrane</keyword>
<feature type="compositionally biased region" description="Acidic residues" evidence="7">
    <location>
        <begin position="542"/>
        <end position="554"/>
    </location>
</feature>
<evidence type="ECO:0000259" key="9">
    <source>
        <dbReference type="PROSITE" id="PS50850"/>
    </source>
</evidence>
<evidence type="ECO:0000256" key="1">
    <source>
        <dbReference type="ARBA" id="ARBA00004141"/>
    </source>
</evidence>
<dbReference type="InterPro" id="IPR005828">
    <property type="entry name" value="MFS_sugar_transport-like"/>
</dbReference>
<dbReference type="AlphaFoldDB" id="A0A4D6NH29"/>
<keyword evidence="3" id="KW-0813">Transport</keyword>
<proteinExistence type="inferred from homology"/>
<name>A0A4D6NH29_VIGUN</name>
<evidence type="ECO:0000256" key="8">
    <source>
        <dbReference type="SAM" id="Phobius"/>
    </source>
</evidence>
<feature type="transmembrane region" description="Helical" evidence="8">
    <location>
        <begin position="140"/>
        <end position="161"/>
    </location>
</feature>
<organism evidence="10 11">
    <name type="scientific">Vigna unguiculata</name>
    <name type="common">Cowpea</name>
    <dbReference type="NCBI Taxonomy" id="3917"/>
    <lineage>
        <taxon>Eukaryota</taxon>
        <taxon>Viridiplantae</taxon>
        <taxon>Streptophyta</taxon>
        <taxon>Embryophyta</taxon>
        <taxon>Tracheophyta</taxon>
        <taxon>Spermatophyta</taxon>
        <taxon>Magnoliopsida</taxon>
        <taxon>eudicotyledons</taxon>
        <taxon>Gunneridae</taxon>
        <taxon>Pentapetalae</taxon>
        <taxon>rosids</taxon>
        <taxon>fabids</taxon>
        <taxon>Fabales</taxon>
        <taxon>Fabaceae</taxon>
        <taxon>Papilionoideae</taxon>
        <taxon>50 kb inversion clade</taxon>
        <taxon>NPAAA clade</taxon>
        <taxon>indigoferoid/millettioid clade</taxon>
        <taxon>Phaseoleae</taxon>
        <taxon>Vigna</taxon>
    </lineage>
</organism>
<dbReference type="FunFam" id="1.20.1250.20:FF:000073">
    <property type="entry name" value="MFS myo-inositol transporter, putative"/>
    <property type="match status" value="2"/>
</dbReference>
<feature type="transmembrane region" description="Helical" evidence="8">
    <location>
        <begin position="879"/>
        <end position="902"/>
    </location>
</feature>
<feature type="transmembrane region" description="Helical" evidence="8">
    <location>
        <begin position="30"/>
        <end position="59"/>
    </location>
</feature>
<dbReference type="Pfam" id="PF00083">
    <property type="entry name" value="Sugar_tr"/>
    <property type="match status" value="2"/>
</dbReference>
<dbReference type="Gene3D" id="1.20.1250.20">
    <property type="entry name" value="MFS general substrate transporter like domains"/>
    <property type="match status" value="2"/>
</dbReference>
<feature type="transmembrane region" description="Helical" evidence="8">
    <location>
        <begin position="423"/>
        <end position="444"/>
    </location>
</feature>